<evidence type="ECO:0000259" key="6">
    <source>
        <dbReference type="PROSITE" id="PS51007"/>
    </source>
</evidence>
<feature type="binding site" description="covalent" evidence="4">
    <location>
        <position position="62"/>
    </location>
    <ligand>
        <name>heme c</name>
        <dbReference type="ChEBI" id="CHEBI:61717"/>
        <label>1</label>
    </ligand>
</feature>
<feature type="domain" description="Cytochrome c" evidence="6">
    <location>
        <begin position="193"/>
        <end position="303"/>
    </location>
</feature>
<feature type="binding site" description="covalent" evidence="4">
    <location>
        <position position="335"/>
    </location>
    <ligand>
        <name>heme c</name>
        <dbReference type="ChEBI" id="CHEBI:61717"/>
        <label>3</label>
    </ligand>
</feature>
<feature type="domain" description="Cytochrome c" evidence="6">
    <location>
        <begin position="322"/>
        <end position="412"/>
    </location>
</feature>
<evidence type="ECO:0000313" key="8">
    <source>
        <dbReference type="Proteomes" id="UP000316798"/>
    </source>
</evidence>
<dbReference type="GO" id="GO:0005506">
    <property type="term" value="F:iron ion binding"/>
    <property type="evidence" value="ECO:0007669"/>
    <property type="project" value="InterPro"/>
</dbReference>
<dbReference type="SUPFAM" id="SSF46626">
    <property type="entry name" value="Cytochrome c"/>
    <property type="match status" value="3"/>
</dbReference>
<dbReference type="GO" id="GO:0016614">
    <property type="term" value="F:oxidoreductase activity, acting on CH-OH group of donors"/>
    <property type="evidence" value="ECO:0007669"/>
    <property type="project" value="InterPro"/>
</dbReference>
<dbReference type="OrthoDB" id="9809720at2"/>
<accession>A0A515DCY8</accession>
<proteinExistence type="predicted"/>
<keyword evidence="1 4" id="KW-0349">Heme</keyword>
<dbReference type="EMBL" id="CP035503">
    <property type="protein sequence ID" value="QDL38276.1"/>
    <property type="molecule type" value="Genomic_DNA"/>
</dbReference>
<dbReference type="GO" id="GO:0009055">
    <property type="term" value="F:electron transfer activity"/>
    <property type="evidence" value="ECO:0007669"/>
    <property type="project" value="InterPro"/>
</dbReference>
<dbReference type="Gene3D" id="1.10.760.10">
    <property type="entry name" value="Cytochrome c-like domain"/>
    <property type="match status" value="2"/>
</dbReference>
<feature type="binding site" description="covalent" evidence="4">
    <location>
        <position position="208"/>
    </location>
    <ligand>
        <name>heme c</name>
        <dbReference type="ChEBI" id="CHEBI:61717"/>
        <label>2</label>
    </ligand>
</feature>
<keyword evidence="2 5" id="KW-0479">Metal-binding</keyword>
<dbReference type="InterPro" id="IPR036909">
    <property type="entry name" value="Cyt_c-like_dom_sf"/>
</dbReference>
<dbReference type="InterPro" id="IPR014353">
    <property type="entry name" value="Membr-bd_ADH_cyt_c"/>
</dbReference>
<dbReference type="PANTHER" id="PTHR35008">
    <property type="entry name" value="BLL4482 PROTEIN-RELATED"/>
    <property type="match status" value="1"/>
</dbReference>
<dbReference type="AlphaFoldDB" id="A0A515DCY8"/>
<name>A0A515DCY8_9BURK</name>
<feature type="binding site" description="covalent" evidence="4">
    <location>
        <position position="211"/>
    </location>
    <ligand>
        <name>heme c</name>
        <dbReference type="ChEBI" id="CHEBI:61717"/>
        <label>2</label>
    </ligand>
</feature>
<dbReference type="InterPro" id="IPR009056">
    <property type="entry name" value="Cyt_c-like_dom"/>
</dbReference>
<sequence length="433" mass="46008">MKKLGITLLGGVVVLAGLAALVWHLNVRDEPDVSAPMTAASAGAPAAATVARGEYLARAGDCMACHTARGGAAFAGGLGLPTPFGTVYTSNLTPDNETGIGSWSSAYFWRALHNGRAKDGRLLYPAFPYTNYTQVTREDSDAIYAWLRTLAPVHQANRPHALRWPYSTQAALAVWRALFFKPGAYVSDPTRTAEWNRGAYLVQGLGHCSACHATRNALGATSSSLDLAGGLIPLQNWYAPSLESPLEAGVADWDIPHIVELFKTGATRHGWVTGPMAEAVLRGTQYLSQEDLVAMAQYLKNLPAGHADVLPAARAHTPINPAVALLGARLYKDNCAQCHGDAGQGVPHAYPTLAGNRAVTMDSPANLVQMVLYGGFPPATGGNPRPFGMPPYVLVLSDADIAAVLTHIRTSWGNQAEQVTEVEVNRLRSNATP</sequence>
<evidence type="ECO:0000313" key="7">
    <source>
        <dbReference type="EMBL" id="QDL38276.1"/>
    </source>
</evidence>
<evidence type="ECO:0000256" key="5">
    <source>
        <dbReference type="PIRSR" id="PIRSR000018-51"/>
    </source>
</evidence>
<dbReference type="KEGG" id="rhf:EUB48_14000"/>
<dbReference type="GO" id="GO:0020037">
    <property type="term" value="F:heme binding"/>
    <property type="evidence" value="ECO:0007669"/>
    <property type="project" value="InterPro"/>
</dbReference>
<comment type="cofactor">
    <cofactor evidence="4">
        <name>heme c</name>
        <dbReference type="ChEBI" id="CHEBI:61717"/>
    </cofactor>
    <text evidence="4">Binds 3 heme c groups covalently per subunit.</text>
</comment>
<dbReference type="Proteomes" id="UP000316798">
    <property type="component" value="Chromosome"/>
</dbReference>
<dbReference type="Pfam" id="PF00034">
    <property type="entry name" value="Cytochrom_C"/>
    <property type="match status" value="2"/>
</dbReference>
<feature type="binding site" description="axial binding residue" evidence="5">
    <location>
        <position position="339"/>
    </location>
    <ligand>
        <name>heme c</name>
        <dbReference type="ChEBI" id="CHEBI:61717"/>
        <label>3</label>
    </ligand>
    <ligandPart>
        <name>Fe</name>
        <dbReference type="ChEBI" id="CHEBI:18248"/>
    </ligandPart>
</feature>
<dbReference type="RefSeq" id="WP_142819694.1">
    <property type="nucleotide sequence ID" value="NZ_CP035503.1"/>
</dbReference>
<dbReference type="PANTHER" id="PTHR35008:SF4">
    <property type="entry name" value="BLL4482 PROTEIN"/>
    <property type="match status" value="1"/>
</dbReference>
<feature type="binding site" description="covalent" evidence="4">
    <location>
        <position position="338"/>
    </location>
    <ligand>
        <name>heme c</name>
        <dbReference type="ChEBI" id="CHEBI:61717"/>
        <label>3</label>
    </ligand>
</feature>
<gene>
    <name evidence="7" type="ORF">EUB48_14000</name>
</gene>
<evidence type="ECO:0000256" key="4">
    <source>
        <dbReference type="PIRSR" id="PIRSR000018-50"/>
    </source>
</evidence>
<dbReference type="InterPro" id="IPR051459">
    <property type="entry name" value="Cytochrome_c-type_DH"/>
</dbReference>
<reference evidence="7 8" key="1">
    <citation type="submission" date="2019-01" db="EMBL/GenBank/DDBJ databases">
        <title>Genomic insights into a novel species Rhodoferax sp.</title>
        <authorList>
            <person name="Jin L."/>
        </authorList>
    </citation>
    <scope>NUCLEOTIDE SEQUENCE [LARGE SCALE GENOMIC DNA]</scope>
    <source>
        <strain evidence="7 8">CHu59-6-5</strain>
    </source>
</reference>
<feature type="binding site" description="axial binding residue" evidence="5">
    <location>
        <position position="66"/>
    </location>
    <ligand>
        <name>heme c</name>
        <dbReference type="ChEBI" id="CHEBI:61717"/>
        <label>1</label>
    </ligand>
    <ligandPart>
        <name>Fe</name>
        <dbReference type="ChEBI" id="CHEBI:18248"/>
    </ligandPart>
</feature>
<dbReference type="GO" id="GO:0016020">
    <property type="term" value="C:membrane"/>
    <property type="evidence" value="ECO:0007669"/>
    <property type="project" value="InterPro"/>
</dbReference>
<evidence type="ECO:0000256" key="3">
    <source>
        <dbReference type="ARBA" id="ARBA00023004"/>
    </source>
</evidence>
<feature type="binding site" description="axial binding residue" evidence="5">
    <location>
        <position position="212"/>
    </location>
    <ligand>
        <name>heme c</name>
        <dbReference type="ChEBI" id="CHEBI:61717"/>
        <label>2</label>
    </ligand>
    <ligandPart>
        <name>Fe</name>
        <dbReference type="ChEBI" id="CHEBI:18248"/>
    </ligandPart>
</feature>
<dbReference type="PROSITE" id="PS51007">
    <property type="entry name" value="CYTC"/>
    <property type="match status" value="3"/>
</dbReference>
<organism evidence="7 8">
    <name type="scientific">Rhodoferax sediminis</name>
    <dbReference type="NCBI Taxonomy" id="2509614"/>
    <lineage>
        <taxon>Bacteria</taxon>
        <taxon>Pseudomonadati</taxon>
        <taxon>Pseudomonadota</taxon>
        <taxon>Betaproteobacteria</taxon>
        <taxon>Burkholderiales</taxon>
        <taxon>Comamonadaceae</taxon>
        <taxon>Rhodoferax</taxon>
    </lineage>
</organism>
<evidence type="ECO:0000256" key="1">
    <source>
        <dbReference type="ARBA" id="ARBA00022617"/>
    </source>
</evidence>
<keyword evidence="8" id="KW-1185">Reference proteome</keyword>
<evidence type="ECO:0000256" key="2">
    <source>
        <dbReference type="ARBA" id="ARBA00022723"/>
    </source>
</evidence>
<protein>
    <submittedName>
        <fullName evidence="7">C-type cytochrome</fullName>
    </submittedName>
</protein>
<dbReference type="PIRSF" id="PIRSF000018">
    <property type="entry name" value="Mb_ADH_cyt_c"/>
    <property type="match status" value="1"/>
</dbReference>
<feature type="domain" description="Cytochrome c" evidence="6">
    <location>
        <begin position="48"/>
        <end position="151"/>
    </location>
</feature>
<feature type="binding site" description="covalent" evidence="4">
    <location>
        <position position="65"/>
    </location>
    <ligand>
        <name>heme c</name>
        <dbReference type="ChEBI" id="CHEBI:61717"/>
        <label>1</label>
    </ligand>
</feature>
<keyword evidence="3 5" id="KW-0408">Iron</keyword>